<keyword evidence="3 6" id="KW-0812">Transmembrane</keyword>
<dbReference type="RefSeq" id="WP_003322997.1">
    <property type="nucleotide sequence ID" value="NZ_ALPT02000040.1"/>
</dbReference>
<dbReference type="Proteomes" id="UP000297014">
    <property type="component" value="Unassembled WGS sequence"/>
</dbReference>
<reference evidence="7 8" key="1">
    <citation type="submission" date="2014-01" db="EMBL/GenBank/DDBJ databases">
        <title>Draft genome sequencing of Bacillus alcalophilus CGMCC 1.3604.</title>
        <authorList>
            <person name="Yang J."/>
            <person name="Diao L."/>
            <person name="Yang S."/>
        </authorList>
    </citation>
    <scope>NUCLEOTIDE SEQUENCE [LARGE SCALE GENOMIC DNA]</scope>
    <source>
        <strain evidence="7 8">CGMCC 1.3604</strain>
    </source>
</reference>
<comment type="subcellular location">
    <subcellularLocation>
        <location evidence="1">Cell membrane</location>
        <topology evidence="1">Multi-pass membrane protein</topology>
    </subcellularLocation>
</comment>
<proteinExistence type="predicted"/>
<dbReference type="GO" id="GO:0005886">
    <property type="term" value="C:plasma membrane"/>
    <property type="evidence" value="ECO:0007669"/>
    <property type="project" value="UniProtKB-SubCell"/>
</dbReference>
<feature type="transmembrane region" description="Helical" evidence="6">
    <location>
        <begin position="30"/>
        <end position="48"/>
    </location>
</feature>
<keyword evidence="2" id="KW-1003">Cell membrane</keyword>
<evidence type="ECO:0000256" key="1">
    <source>
        <dbReference type="ARBA" id="ARBA00004651"/>
    </source>
</evidence>
<evidence type="ECO:0000256" key="2">
    <source>
        <dbReference type="ARBA" id="ARBA00022475"/>
    </source>
</evidence>
<evidence type="ECO:0000313" key="8">
    <source>
        <dbReference type="Proteomes" id="UP000297014"/>
    </source>
</evidence>
<dbReference type="Pfam" id="PF03788">
    <property type="entry name" value="LrgA"/>
    <property type="match status" value="1"/>
</dbReference>
<dbReference type="OrthoDB" id="3176438at2"/>
<evidence type="ECO:0000256" key="3">
    <source>
        <dbReference type="ARBA" id="ARBA00022692"/>
    </source>
</evidence>
<feature type="transmembrane region" description="Helical" evidence="6">
    <location>
        <begin position="85"/>
        <end position="107"/>
    </location>
</feature>
<protein>
    <recommendedName>
        <fullName evidence="9">Holin</fullName>
    </recommendedName>
</protein>
<keyword evidence="5 6" id="KW-0472">Membrane</keyword>
<evidence type="ECO:0000256" key="6">
    <source>
        <dbReference type="SAM" id="Phobius"/>
    </source>
</evidence>
<evidence type="ECO:0000256" key="5">
    <source>
        <dbReference type="ARBA" id="ARBA00023136"/>
    </source>
</evidence>
<feature type="transmembrane region" description="Helical" evidence="6">
    <location>
        <begin position="7"/>
        <end position="24"/>
    </location>
</feature>
<sequence length="127" mass="13919">MMYILQVSLQIGFLMALSVLGMWIKEWFSLPIPGSIIGFIVLLLLLSFRVVPERFVSKGSAILLFLLPVLLIPFNLGIIEYPELLSLAGAVMIFSVIVSTLVSMIIIGHICQSIEKRAVQAGGVESD</sequence>
<keyword evidence="4 6" id="KW-1133">Transmembrane helix</keyword>
<evidence type="ECO:0000256" key="4">
    <source>
        <dbReference type="ARBA" id="ARBA00022989"/>
    </source>
</evidence>
<evidence type="ECO:0008006" key="9">
    <source>
        <dbReference type="Google" id="ProtNLM"/>
    </source>
</evidence>
<feature type="transmembrane region" description="Helical" evidence="6">
    <location>
        <begin position="60"/>
        <end position="79"/>
    </location>
</feature>
<dbReference type="EMBL" id="JALP01000164">
    <property type="protein sequence ID" value="THG90283.1"/>
    <property type="molecule type" value="Genomic_DNA"/>
</dbReference>
<comment type="caution">
    <text evidence="7">The sequence shown here is derived from an EMBL/GenBank/DDBJ whole genome shotgun (WGS) entry which is preliminary data.</text>
</comment>
<dbReference type="InterPro" id="IPR005538">
    <property type="entry name" value="LrgA/CidA"/>
</dbReference>
<evidence type="ECO:0000313" key="7">
    <source>
        <dbReference type="EMBL" id="THG90283.1"/>
    </source>
</evidence>
<name>A0A4S4JYD8_ALKAL</name>
<dbReference type="AlphaFoldDB" id="A0A4S4JYD8"/>
<dbReference type="PANTHER" id="PTHR33931:SF2">
    <property type="entry name" value="HOLIN-LIKE PROTEIN CIDA"/>
    <property type="match status" value="1"/>
</dbReference>
<gene>
    <name evidence="7" type="ORF">AJ85_11800</name>
</gene>
<organism evidence="7 8">
    <name type="scientific">Alkalihalobacillus alcalophilus ATCC 27647 = CGMCC 1.3604</name>
    <dbReference type="NCBI Taxonomy" id="1218173"/>
    <lineage>
        <taxon>Bacteria</taxon>
        <taxon>Bacillati</taxon>
        <taxon>Bacillota</taxon>
        <taxon>Bacilli</taxon>
        <taxon>Bacillales</taxon>
        <taxon>Bacillaceae</taxon>
        <taxon>Alkalihalobacillus</taxon>
    </lineage>
</organism>
<accession>A0A4S4JYD8</accession>
<dbReference type="PANTHER" id="PTHR33931">
    <property type="entry name" value="HOLIN-LIKE PROTEIN CIDA-RELATED"/>
    <property type="match status" value="1"/>
</dbReference>